<evidence type="ECO:0000256" key="1">
    <source>
        <dbReference type="ARBA" id="ARBA00004370"/>
    </source>
</evidence>
<comment type="subcellular location">
    <subcellularLocation>
        <location evidence="1">Membrane</location>
    </subcellularLocation>
</comment>
<feature type="transmembrane region" description="Helical" evidence="7">
    <location>
        <begin position="297"/>
        <end position="313"/>
    </location>
</feature>
<keyword evidence="2" id="KW-0813">Transport</keyword>
<evidence type="ECO:0000259" key="8">
    <source>
        <dbReference type="Pfam" id="PF01490"/>
    </source>
</evidence>
<feature type="transmembrane region" description="Helical" evidence="7">
    <location>
        <begin position="44"/>
        <end position="63"/>
    </location>
</feature>
<feature type="transmembrane region" description="Helical" evidence="7">
    <location>
        <begin position="319"/>
        <end position="338"/>
    </location>
</feature>
<name>E1ZJI2_CHLVA</name>
<feature type="transmembrane region" description="Helical" evidence="7">
    <location>
        <begin position="75"/>
        <end position="96"/>
    </location>
</feature>
<dbReference type="Pfam" id="PF01490">
    <property type="entry name" value="Aa_trans"/>
    <property type="match status" value="2"/>
</dbReference>
<dbReference type="OrthoDB" id="40134at2759"/>
<keyword evidence="6 7" id="KW-0472">Membrane</keyword>
<keyword evidence="3 7" id="KW-0812">Transmembrane</keyword>
<evidence type="ECO:0000256" key="3">
    <source>
        <dbReference type="ARBA" id="ARBA00022692"/>
    </source>
</evidence>
<dbReference type="RefSeq" id="XP_005846098.1">
    <property type="nucleotide sequence ID" value="XM_005846036.1"/>
</dbReference>
<organism evidence="10">
    <name type="scientific">Chlorella variabilis</name>
    <name type="common">Green alga</name>
    <dbReference type="NCBI Taxonomy" id="554065"/>
    <lineage>
        <taxon>Eukaryota</taxon>
        <taxon>Viridiplantae</taxon>
        <taxon>Chlorophyta</taxon>
        <taxon>core chlorophytes</taxon>
        <taxon>Trebouxiophyceae</taxon>
        <taxon>Chlorellales</taxon>
        <taxon>Chlorellaceae</taxon>
        <taxon>Chlorella clade</taxon>
        <taxon>Chlorella</taxon>
    </lineage>
</organism>
<feature type="transmembrane region" description="Helical" evidence="7">
    <location>
        <begin position="350"/>
        <end position="374"/>
    </location>
</feature>
<dbReference type="AlphaFoldDB" id="E1ZJI2"/>
<feature type="transmembrane region" description="Helical" evidence="7">
    <location>
        <begin position="116"/>
        <end position="137"/>
    </location>
</feature>
<reference evidence="9 10" key="1">
    <citation type="journal article" date="2010" name="Plant Cell">
        <title>The Chlorella variabilis NC64A genome reveals adaptation to photosymbiosis, coevolution with viruses, and cryptic sex.</title>
        <authorList>
            <person name="Blanc G."/>
            <person name="Duncan G."/>
            <person name="Agarkova I."/>
            <person name="Borodovsky M."/>
            <person name="Gurnon J."/>
            <person name="Kuo A."/>
            <person name="Lindquist E."/>
            <person name="Lucas S."/>
            <person name="Pangilinan J."/>
            <person name="Polle J."/>
            <person name="Salamov A."/>
            <person name="Terry A."/>
            <person name="Yamada T."/>
            <person name="Dunigan D.D."/>
            <person name="Grigoriev I.V."/>
            <person name="Claverie J.M."/>
            <person name="Van Etten J.L."/>
        </authorList>
    </citation>
    <scope>NUCLEOTIDE SEQUENCE [LARGE SCALE GENOMIC DNA]</scope>
    <source>
        <strain evidence="9 10">NC64A</strain>
    </source>
</reference>
<proteinExistence type="predicted"/>
<keyword evidence="4" id="KW-0029">Amino-acid transport</keyword>
<dbReference type="KEGG" id="cvr:CHLNCDRAFT_53357"/>
<evidence type="ECO:0000256" key="6">
    <source>
        <dbReference type="ARBA" id="ARBA00023136"/>
    </source>
</evidence>
<keyword evidence="5 7" id="KW-1133">Transmembrane helix</keyword>
<dbReference type="GO" id="GO:0006865">
    <property type="term" value="P:amino acid transport"/>
    <property type="evidence" value="ECO:0007669"/>
    <property type="project" value="UniProtKB-KW"/>
</dbReference>
<dbReference type="Proteomes" id="UP000008141">
    <property type="component" value="Unassembled WGS sequence"/>
</dbReference>
<dbReference type="InterPro" id="IPR013057">
    <property type="entry name" value="AA_transpt_TM"/>
</dbReference>
<gene>
    <name evidence="9" type="ORF">CHLNCDRAFT_53357</name>
</gene>
<keyword evidence="10" id="KW-1185">Reference proteome</keyword>
<feature type="domain" description="Amino acid transporter transmembrane" evidence="8">
    <location>
        <begin position="53"/>
        <end position="149"/>
    </location>
</feature>
<dbReference type="eggNOG" id="KOG1303">
    <property type="taxonomic scope" value="Eukaryota"/>
</dbReference>
<dbReference type="OMA" id="HAMHEIS"/>
<evidence type="ECO:0000256" key="5">
    <source>
        <dbReference type="ARBA" id="ARBA00022989"/>
    </source>
</evidence>
<sequence>MKDAAGCWGVDGTPNLSLYWCCTADVPLMQYMEAVESVFGRRGAITLGWIQGILIFAGGQLLLSQTPSMDESWVASVVATAMSFGYSSIALGLSIGKVADGNVHGTLGGRESSDKVWGIFGAFGNVIFAYAFSMILIEIMDTVADAPPGFGDSQFLAAPSASSASTLKDPNAKDGSSLASGGSAAYAGPLPGAAPARDDRQRWQVVQMRKAVNWAMVIITFFFVSVGVFGYLAFGDVPCGTGGNVLTCYSSPRWLLIAANTMVYSQPVFFFVEGWIRHSPRFPAYASSRAAVISGRCFYVAVVAAISMMLPFFSDMVGLVGALGFWPATVLFPIEMYIRVYKPSRRAWWLLEALNLLCLVLTVCAVAGSVQQIVVDASTYSFFAD</sequence>
<feature type="domain" description="Amino acid transporter transmembrane" evidence="8">
    <location>
        <begin position="204"/>
        <end position="374"/>
    </location>
</feature>
<feature type="transmembrane region" description="Helical" evidence="7">
    <location>
        <begin position="254"/>
        <end position="276"/>
    </location>
</feature>
<dbReference type="GeneID" id="17353389"/>
<dbReference type="PANTHER" id="PTHR48017">
    <property type="entry name" value="OS05G0424000 PROTEIN-RELATED"/>
    <property type="match status" value="1"/>
</dbReference>
<feature type="transmembrane region" description="Helical" evidence="7">
    <location>
        <begin position="211"/>
        <end position="234"/>
    </location>
</feature>
<evidence type="ECO:0000313" key="10">
    <source>
        <dbReference type="Proteomes" id="UP000008141"/>
    </source>
</evidence>
<dbReference type="STRING" id="554065.E1ZJI2"/>
<dbReference type="EMBL" id="GL433849">
    <property type="protein sequence ID" value="EFN53996.1"/>
    <property type="molecule type" value="Genomic_DNA"/>
</dbReference>
<evidence type="ECO:0000256" key="2">
    <source>
        <dbReference type="ARBA" id="ARBA00022448"/>
    </source>
</evidence>
<dbReference type="GO" id="GO:0016020">
    <property type="term" value="C:membrane"/>
    <property type="evidence" value="ECO:0007669"/>
    <property type="project" value="UniProtKB-SubCell"/>
</dbReference>
<evidence type="ECO:0000256" key="4">
    <source>
        <dbReference type="ARBA" id="ARBA00022970"/>
    </source>
</evidence>
<evidence type="ECO:0000256" key="7">
    <source>
        <dbReference type="SAM" id="Phobius"/>
    </source>
</evidence>
<protein>
    <recommendedName>
        <fullName evidence="8">Amino acid transporter transmembrane domain-containing protein</fullName>
    </recommendedName>
</protein>
<evidence type="ECO:0000313" key="9">
    <source>
        <dbReference type="EMBL" id="EFN53996.1"/>
    </source>
</evidence>
<accession>E1ZJI2</accession>
<dbReference type="InParanoid" id="E1ZJI2"/>